<name>A0AAV4JG79_9GAST</name>
<protein>
    <submittedName>
        <fullName evidence="1">Uncharacterized protein</fullName>
    </submittedName>
</protein>
<evidence type="ECO:0000313" key="1">
    <source>
        <dbReference type="EMBL" id="GFS19611.1"/>
    </source>
</evidence>
<organism evidence="1 2">
    <name type="scientific">Elysia marginata</name>
    <dbReference type="NCBI Taxonomy" id="1093978"/>
    <lineage>
        <taxon>Eukaryota</taxon>
        <taxon>Metazoa</taxon>
        <taxon>Spiralia</taxon>
        <taxon>Lophotrochozoa</taxon>
        <taxon>Mollusca</taxon>
        <taxon>Gastropoda</taxon>
        <taxon>Heterobranchia</taxon>
        <taxon>Euthyneura</taxon>
        <taxon>Panpulmonata</taxon>
        <taxon>Sacoglossa</taxon>
        <taxon>Placobranchoidea</taxon>
        <taxon>Plakobranchidae</taxon>
        <taxon>Elysia</taxon>
    </lineage>
</organism>
<reference evidence="1 2" key="1">
    <citation type="journal article" date="2021" name="Elife">
        <title>Chloroplast acquisition without the gene transfer in kleptoplastic sea slugs, Plakobranchus ocellatus.</title>
        <authorList>
            <person name="Maeda T."/>
            <person name="Takahashi S."/>
            <person name="Yoshida T."/>
            <person name="Shimamura S."/>
            <person name="Takaki Y."/>
            <person name="Nagai Y."/>
            <person name="Toyoda A."/>
            <person name="Suzuki Y."/>
            <person name="Arimoto A."/>
            <person name="Ishii H."/>
            <person name="Satoh N."/>
            <person name="Nishiyama T."/>
            <person name="Hasebe M."/>
            <person name="Maruyama T."/>
            <person name="Minagawa J."/>
            <person name="Obokata J."/>
            <person name="Shigenobu S."/>
        </authorList>
    </citation>
    <scope>NUCLEOTIDE SEQUENCE [LARGE SCALE GENOMIC DNA]</scope>
</reference>
<sequence>MSADMASQRSRSGLMVIPDLSWSPGGVQFMVSPETNLGRGHNGLEKLMLHGKVEGRRASGRQRQTFMDSLSRFINTSNKSLSKMDIFRQTVNREAWKSLIVNVCARPDT</sequence>
<accession>A0AAV4JG79</accession>
<keyword evidence="2" id="KW-1185">Reference proteome</keyword>
<proteinExistence type="predicted"/>
<gene>
    <name evidence="1" type="ORF">ElyMa_001549400</name>
</gene>
<comment type="caution">
    <text evidence="1">The sequence shown here is derived from an EMBL/GenBank/DDBJ whole genome shotgun (WGS) entry which is preliminary data.</text>
</comment>
<dbReference type="EMBL" id="BMAT01003077">
    <property type="protein sequence ID" value="GFS19611.1"/>
    <property type="molecule type" value="Genomic_DNA"/>
</dbReference>
<dbReference type="AlphaFoldDB" id="A0AAV4JG79"/>
<dbReference type="Proteomes" id="UP000762676">
    <property type="component" value="Unassembled WGS sequence"/>
</dbReference>
<evidence type="ECO:0000313" key="2">
    <source>
        <dbReference type="Proteomes" id="UP000762676"/>
    </source>
</evidence>